<protein>
    <submittedName>
        <fullName evidence="1">Uncharacterized protein</fullName>
    </submittedName>
</protein>
<gene>
    <name evidence="1" type="ORF">EII34_14305</name>
</gene>
<evidence type="ECO:0000313" key="1">
    <source>
        <dbReference type="EMBL" id="RRD03362.1"/>
    </source>
</evidence>
<dbReference type="RefSeq" id="WP_124845854.1">
    <property type="nucleotide sequence ID" value="NZ_RQZG01000021.1"/>
</dbReference>
<dbReference type="Proteomes" id="UP000280819">
    <property type="component" value="Unassembled WGS sequence"/>
</dbReference>
<dbReference type="EMBL" id="RQZG01000021">
    <property type="protein sequence ID" value="RRD03362.1"/>
    <property type="molecule type" value="Genomic_DNA"/>
</dbReference>
<dbReference type="OrthoDB" id="3730812at2"/>
<organism evidence="1 2">
    <name type="scientific">Arachnia propionica</name>
    <dbReference type="NCBI Taxonomy" id="1750"/>
    <lineage>
        <taxon>Bacteria</taxon>
        <taxon>Bacillati</taxon>
        <taxon>Actinomycetota</taxon>
        <taxon>Actinomycetes</taxon>
        <taxon>Propionibacteriales</taxon>
        <taxon>Propionibacteriaceae</taxon>
        <taxon>Arachnia</taxon>
    </lineage>
</organism>
<dbReference type="AlphaFoldDB" id="A0A3P1T1M8"/>
<sequence length="486" mass="52778">MMTPTGPDRPLRRRDLLLATTAFLGCSALGLTGCSATPPPPTPSPSPAPAPGQIPVDFADRPAWPEVRTMAVITAVKDQYLTGMTLVWEGQGVFSGGWVPVLVDVTGPTTWALLIDETGAWTTWQVELKGYDDKKPEDPGTALTGLVEGPVVFDDDHVYLCVGVVAWESPETMVRNANSYSPSELCHVVVVKIRLSDKVVVASQTVSERYSVPAMADQLRLSFSRDRSSLLISGGHGINLPSSDADWIGMRLSTSDLGVEFDAHTHYGTRTFDDVDAVGQGVVVASPLTPQREVISLETGKRYPHDGRTTPLPDDPAGALVVGDWVYLEQTHRERTATTTRKYVVNMTSGEESDLPDPELDLPQWATVFSDQPLLLDFSMRTHLAVWAPGDTEPRFTWQSSQGQPPWAAATFGDFLYALVENDGSVVLQVMPIGQTQPIAEIAGPPYARHDVEAVSTWGLVTKEEFFPATRWLDQSPSPTPTASPS</sequence>
<proteinExistence type="predicted"/>
<name>A0A3P1T1M8_9ACTN</name>
<accession>A0A3P1T1M8</accession>
<evidence type="ECO:0000313" key="2">
    <source>
        <dbReference type="Proteomes" id="UP000280819"/>
    </source>
</evidence>
<comment type="caution">
    <text evidence="1">The sequence shown here is derived from an EMBL/GenBank/DDBJ whole genome shotgun (WGS) entry which is preliminary data.</text>
</comment>
<reference evidence="1 2" key="1">
    <citation type="submission" date="2018-11" db="EMBL/GenBank/DDBJ databases">
        <title>Genomes From Bacteria Associated with the Canine Oral Cavity: a Test Case for Automated Genome-Based Taxonomic Assignment.</title>
        <authorList>
            <person name="Coil D.A."/>
            <person name="Jospin G."/>
            <person name="Darling A.E."/>
            <person name="Wallis C."/>
            <person name="Davis I.J."/>
            <person name="Harris S."/>
            <person name="Eisen J.A."/>
            <person name="Holcombe L.J."/>
            <person name="O'Flynn C."/>
        </authorList>
    </citation>
    <scope>NUCLEOTIDE SEQUENCE [LARGE SCALE GENOMIC DNA]</scope>
    <source>
        <strain evidence="1 2">OH887_COT-365</strain>
    </source>
</reference>